<dbReference type="EMBL" id="QNTQ01000005">
    <property type="protein sequence ID" value="RBI86355.1"/>
    <property type="molecule type" value="Genomic_DNA"/>
</dbReference>
<evidence type="ECO:0008006" key="4">
    <source>
        <dbReference type="Google" id="ProtNLM"/>
    </source>
</evidence>
<dbReference type="AlphaFoldDB" id="A0A365UAZ4"/>
<feature type="region of interest" description="Disordered" evidence="1">
    <location>
        <begin position="283"/>
        <end position="339"/>
    </location>
</feature>
<feature type="region of interest" description="Disordered" evidence="1">
    <location>
        <begin position="1"/>
        <end position="36"/>
    </location>
</feature>
<accession>A0A365UAZ4</accession>
<evidence type="ECO:0000313" key="3">
    <source>
        <dbReference type="Proteomes" id="UP000253370"/>
    </source>
</evidence>
<feature type="compositionally biased region" description="Low complexity" evidence="1">
    <location>
        <begin position="325"/>
        <end position="339"/>
    </location>
</feature>
<feature type="compositionally biased region" description="Basic and acidic residues" evidence="1">
    <location>
        <begin position="283"/>
        <end position="322"/>
    </location>
</feature>
<sequence>MTAWQTNDPLRRRSVPRGETQTAGATPGAARPDPVTVEDDPAVYAALYERVDPGVSDFERWEDGEEHGRFSGAARQTRHLGSGIVDAARANPVGTALTAAGIALLLAPRIEREDARAAYERTREAARRRAARLRHAADSDRLRSGARDLRARAEAFGDDIEDRFDALRDRIDAGTEGMSREARARVVAARVRAIEARDRAREAAHRVRSSAGHAIDEAPERAAETVRHHPFVAGAVALAAGAAIAAALPRTRFETERLGDVSEKLMNEADAIYRRERDRLADAARGATDEARQMARETGEALRERVPDAEEAVERTAEEARKSAARIAEGARRGAQGND</sequence>
<comment type="caution">
    <text evidence="2">The sequence shown here is derived from an EMBL/GenBank/DDBJ whole genome shotgun (WGS) entry which is preliminary data.</text>
</comment>
<dbReference type="OrthoDB" id="7471221at2"/>
<dbReference type="RefSeq" id="WP_113288592.1">
    <property type="nucleotide sequence ID" value="NZ_QNTQ01000005.1"/>
</dbReference>
<dbReference type="Proteomes" id="UP000253370">
    <property type="component" value="Unassembled WGS sequence"/>
</dbReference>
<protein>
    <recommendedName>
        <fullName evidence="4">DUF3618 domain-containing protein</fullName>
    </recommendedName>
</protein>
<reference evidence="2 3" key="1">
    <citation type="submission" date="2018-07" db="EMBL/GenBank/DDBJ databases">
        <title>Rhodosalinus sp. strain E84T genomic sequence and assembly.</title>
        <authorList>
            <person name="Liu Z.-W."/>
            <person name="Lu D.-C."/>
        </authorList>
    </citation>
    <scope>NUCLEOTIDE SEQUENCE [LARGE SCALE GENOMIC DNA]</scope>
    <source>
        <strain evidence="2 3">E84</strain>
    </source>
</reference>
<name>A0A365UAZ4_9RHOB</name>
<evidence type="ECO:0000256" key="1">
    <source>
        <dbReference type="SAM" id="MobiDB-lite"/>
    </source>
</evidence>
<organism evidence="2 3">
    <name type="scientific">Rhodosalinus halophilus</name>
    <dbReference type="NCBI Taxonomy" id="2259333"/>
    <lineage>
        <taxon>Bacteria</taxon>
        <taxon>Pseudomonadati</taxon>
        <taxon>Pseudomonadota</taxon>
        <taxon>Alphaproteobacteria</taxon>
        <taxon>Rhodobacterales</taxon>
        <taxon>Paracoccaceae</taxon>
        <taxon>Rhodosalinus</taxon>
    </lineage>
</organism>
<gene>
    <name evidence="2" type="ORF">DRV85_06300</name>
</gene>
<evidence type="ECO:0000313" key="2">
    <source>
        <dbReference type="EMBL" id="RBI86355.1"/>
    </source>
</evidence>
<keyword evidence="3" id="KW-1185">Reference proteome</keyword>
<proteinExistence type="predicted"/>